<dbReference type="Gene3D" id="1.20.140.10">
    <property type="entry name" value="Butyryl-CoA Dehydrogenase, subunit A, domain 3"/>
    <property type="match status" value="1"/>
</dbReference>
<dbReference type="Proteomes" id="UP000528734">
    <property type="component" value="Unassembled WGS sequence"/>
</dbReference>
<dbReference type="RefSeq" id="WP_171713142.1">
    <property type="nucleotide sequence ID" value="NZ_JAAVLW010000010.1"/>
</dbReference>
<keyword evidence="2" id="KW-1185">Reference proteome</keyword>
<dbReference type="InterPro" id="IPR036250">
    <property type="entry name" value="AcylCo_DH-like_C"/>
</dbReference>
<gene>
    <name evidence="1" type="ORF">HCN50_28150</name>
</gene>
<sequence length="47" mass="5305">MSIAVANSPLMANFDAKVLKIVEGTSEMQRTIISRELLARMKAKRER</sequence>
<protein>
    <recommendedName>
        <fullName evidence="3">Acyl-CoA dehydrogenase</fullName>
    </recommendedName>
</protein>
<evidence type="ECO:0000313" key="2">
    <source>
        <dbReference type="Proteomes" id="UP000528734"/>
    </source>
</evidence>
<reference evidence="1 2" key="1">
    <citation type="submission" date="2020-03" db="EMBL/GenBank/DDBJ databases">
        <title>Bradyrhizobium diversity isolated from nodules of Muelleranthus trifoliolatus.</title>
        <authorList>
            <person name="Klepa M."/>
            <person name="Helene L."/>
            <person name="Hungria M."/>
        </authorList>
    </citation>
    <scope>NUCLEOTIDE SEQUENCE [LARGE SCALE GENOMIC DNA]</scope>
    <source>
        <strain evidence="1 2">WSM 1744</strain>
    </source>
</reference>
<proteinExistence type="predicted"/>
<dbReference type="EMBL" id="JAAVLW010000010">
    <property type="protein sequence ID" value="NOJ50077.1"/>
    <property type="molecule type" value="Genomic_DNA"/>
</dbReference>
<name>A0A7Y4HAE0_9BRAD</name>
<dbReference type="SUPFAM" id="SSF47203">
    <property type="entry name" value="Acyl-CoA dehydrogenase C-terminal domain-like"/>
    <property type="match status" value="1"/>
</dbReference>
<comment type="caution">
    <text evidence="1">The sequence shown here is derived from an EMBL/GenBank/DDBJ whole genome shotgun (WGS) entry which is preliminary data.</text>
</comment>
<accession>A0A7Y4HAE0</accession>
<organism evidence="1 2">
    <name type="scientific">Bradyrhizobium archetypum</name>
    <dbReference type="NCBI Taxonomy" id="2721160"/>
    <lineage>
        <taxon>Bacteria</taxon>
        <taxon>Pseudomonadati</taxon>
        <taxon>Pseudomonadota</taxon>
        <taxon>Alphaproteobacteria</taxon>
        <taxon>Hyphomicrobiales</taxon>
        <taxon>Nitrobacteraceae</taxon>
        <taxon>Bradyrhizobium</taxon>
    </lineage>
</organism>
<evidence type="ECO:0008006" key="3">
    <source>
        <dbReference type="Google" id="ProtNLM"/>
    </source>
</evidence>
<evidence type="ECO:0000313" key="1">
    <source>
        <dbReference type="EMBL" id="NOJ50077.1"/>
    </source>
</evidence>
<dbReference type="AlphaFoldDB" id="A0A7Y4HAE0"/>
<dbReference type="GO" id="GO:0016627">
    <property type="term" value="F:oxidoreductase activity, acting on the CH-CH group of donors"/>
    <property type="evidence" value="ECO:0007669"/>
    <property type="project" value="InterPro"/>
</dbReference>